<accession>A0A160F1M9</accession>
<dbReference type="RefSeq" id="WP_066324144.1">
    <property type="nucleotide sequence ID" value="NZ_CP015438.1"/>
</dbReference>
<protein>
    <submittedName>
        <fullName evidence="1">SpoOM family protein</fullName>
    </submittedName>
</protein>
<dbReference type="PATRIC" id="fig|294699.3.peg.1676"/>
<reference evidence="1 2" key="1">
    <citation type="journal article" date="2006" name="Syst. Appl. Microbiol.">
        <title>Anoxybacillus amylolyticus sp. nov., a thermophilic amylase producing bacterium isolated from Mount Rittmann (Antarctica).</title>
        <authorList>
            <person name="Poli A."/>
            <person name="Esposito E."/>
            <person name="Lama L."/>
            <person name="Orlando P."/>
            <person name="Nicolaus G."/>
            <person name="de Appolonia F."/>
            <person name="Gambacorta A."/>
            <person name="Nicolaus B."/>
        </authorList>
    </citation>
    <scope>NUCLEOTIDE SEQUENCE [LARGE SCALE GENOMIC DNA]</scope>
    <source>
        <strain evidence="1 2">DSM 15939</strain>
    </source>
</reference>
<keyword evidence="2" id="KW-1185">Reference proteome</keyword>
<dbReference type="InterPro" id="IPR009776">
    <property type="entry name" value="Spore_0_M"/>
</dbReference>
<dbReference type="Pfam" id="PF07070">
    <property type="entry name" value="Spo0M"/>
    <property type="match status" value="1"/>
</dbReference>
<dbReference type="KEGG" id="aamy:GFC30_1648"/>
<dbReference type="AlphaFoldDB" id="A0A160F1M9"/>
<evidence type="ECO:0000313" key="2">
    <source>
        <dbReference type="Proteomes" id="UP000076865"/>
    </source>
</evidence>
<dbReference type="PANTHER" id="PTHR40053">
    <property type="entry name" value="SPORULATION-CONTROL PROTEIN SPO0M"/>
    <property type="match status" value="1"/>
</dbReference>
<gene>
    <name evidence="1" type="ORF">GFC30_1648</name>
</gene>
<dbReference type="OrthoDB" id="2351239at2"/>
<dbReference type="EMBL" id="CP015438">
    <property type="protein sequence ID" value="ANB59701.1"/>
    <property type="molecule type" value="Genomic_DNA"/>
</dbReference>
<organism evidence="1 2">
    <name type="scientific">Anoxybacteroides amylolyticum</name>
    <dbReference type="NCBI Taxonomy" id="294699"/>
    <lineage>
        <taxon>Bacteria</taxon>
        <taxon>Bacillati</taxon>
        <taxon>Bacillota</taxon>
        <taxon>Bacilli</taxon>
        <taxon>Bacillales</taxon>
        <taxon>Anoxybacillaceae</taxon>
        <taxon>Anoxybacteroides</taxon>
    </lineage>
</organism>
<sequence length="140" mass="16205">MLLRKMMSKLGVGSAYVDLRLNKHVLQPGDVMEGELYIRGGTVDQKIERLDVAFVCKTVRNGKEEDTVIATIPVMGEFIIKEEETKVLPFRYRLPEEIVPSQPGVSYRFITRLHIEDAIDTLDFDYIRIVPKEKKFKNLY</sequence>
<dbReference type="Proteomes" id="UP000076865">
    <property type="component" value="Chromosome"/>
</dbReference>
<name>A0A160F1M9_9BACL</name>
<proteinExistence type="predicted"/>
<dbReference type="PANTHER" id="PTHR40053:SF1">
    <property type="entry name" value="SPORULATION-CONTROL PROTEIN SPO0M"/>
    <property type="match status" value="1"/>
</dbReference>
<evidence type="ECO:0000313" key="1">
    <source>
        <dbReference type="EMBL" id="ANB59701.1"/>
    </source>
</evidence>